<dbReference type="InterPro" id="IPR028082">
    <property type="entry name" value="Peripla_BP_I"/>
</dbReference>
<keyword evidence="1" id="KW-1185">Reference proteome</keyword>
<organism evidence="1 2">
    <name type="scientific">Ascaris lumbricoides</name>
    <name type="common">Giant roundworm</name>
    <dbReference type="NCBI Taxonomy" id="6252"/>
    <lineage>
        <taxon>Eukaryota</taxon>
        <taxon>Metazoa</taxon>
        <taxon>Ecdysozoa</taxon>
        <taxon>Nematoda</taxon>
        <taxon>Chromadorea</taxon>
        <taxon>Rhabditida</taxon>
        <taxon>Spirurina</taxon>
        <taxon>Ascaridomorpha</taxon>
        <taxon>Ascaridoidea</taxon>
        <taxon>Ascarididae</taxon>
        <taxon>Ascaris</taxon>
    </lineage>
</organism>
<proteinExistence type="predicted"/>
<protein>
    <submittedName>
        <fullName evidence="2">Peptidase_M28 domain-containing protein</fullName>
    </submittedName>
</protein>
<dbReference type="AlphaFoldDB" id="A0A0M3IDB3"/>
<dbReference type="Gene3D" id="3.40.50.2300">
    <property type="match status" value="1"/>
</dbReference>
<dbReference type="Proteomes" id="UP000036681">
    <property type="component" value="Unplaced"/>
</dbReference>
<dbReference type="SUPFAM" id="SSF53822">
    <property type="entry name" value="Periplasmic binding protein-like I"/>
    <property type="match status" value="1"/>
</dbReference>
<evidence type="ECO:0000313" key="2">
    <source>
        <dbReference type="WBParaSite" id="ALUE_0001599601-mRNA-1"/>
    </source>
</evidence>
<evidence type="ECO:0000313" key="1">
    <source>
        <dbReference type="Proteomes" id="UP000036681"/>
    </source>
</evidence>
<sequence length="135" mass="15233">MPNGADFLQAALDEIAQQNAAHDYIFSVHSDSTKGCGRDANTGDGAAFATQLYYTKRIKALFGPVCYEDLRITKQLIDDWNVVQFSFWMDASNYRRNSIVEMSTVSSWNTALNLIALLRAMKWDKVCPKSIIDKK</sequence>
<reference evidence="2" key="1">
    <citation type="submission" date="2017-02" db="UniProtKB">
        <authorList>
            <consortium name="WormBaseParasite"/>
        </authorList>
    </citation>
    <scope>IDENTIFICATION</scope>
</reference>
<accession>A0A0M3IDB3</accession>
<name>A0A0M3IDB3_ASCLU</name>
<dbReference type="WBParaSite" id="ALUE_0001599601-mRNA-1">
    <property type="protein sequence ID" value="ALUE_0001599601-mRNA-1"/>
    <property type="gene ID" value="ALUE_0001599601"/>
</dbReference>